<evidence type="ECO:0000256" key="4">
    <source>
        <dbReference type="ARBA" id="ARBA00022737"/>
    </source>
</evidence>
<evidence type="ECO:0000256" key="6">
    <source>
        <dbReference type="PROSITE-ProRule" id="PRU00221"/>
    </source>
</evidence>
<gene>
    <name evidence="7" type="ORF">CTI12_AA090300</name>
</gene>
<keyword evidence="4" id="KW-0677">Repeat</keyword>
<dbReference type="OrthoDB" id="71437at2759"/>
<keyword evidence="3 6" id="KW-0853">WD repeat</keyword>
<feature type="repeat" description="WD" evidence="6">
    <location>
        <begin position="98"/>
        <end position="128"/>
    </location>
</feature>
<dbReference type="CDD" id="cd00200">
    <property type="entry name" value="WD40"/>
    <property type="match status" value="1"/>
</dbReference>
<evidence type="ECO:0000313" key="8">
    <source>
        <dbReference type="Proteomes" id="UP000245207"/>
    </source>
</evidence>
<dbReference type="PANTHER" id="PTHR22842">
    <property type="entry name" value="WD40 REPEAT PROTEIN"/>
    <property type="match status" value="1"/>
</dbReference>
<dbReference type="AlphaFoldDB" id="A0A2U1Q0E5"/>
<dbReference type="GO" id="GO:0071013">
    <property type="term" value="C:catalytic step 2 spliceosome"/>
    <property type="evidence" value="ECO:0007669"/>
    <property type="project" value="TreeGrafter"/>
</dbReference>
<reference evidence="7 8" key="1">
    <citation type="journal article" date="2018" name="Mol. Plant">
        <title>The genome of Artemisia annua provides insight into the evolution of Asteraceae family and artemisinin biosynthesis.</title>
        <authorList>
            <person name="Shen Q."/>
            <person name="Zhang L."/>
            <person name="Liao Z."/>
            <person name="Wang S."/>
            <person name="Yan T."/>
            <person name="Shi P."/>
            <person name="Liu M."/>
            <person name="Fu X."/>
            <person name="Pan Q."/>
            <person name="Wang Y."/>
            <person name="Lv Z."/>
            <person name="Lu X."/>
            <person name="Zhang F."/>
            <person name="Jiang W."/>
            <person name="Ma Y."/>
            <person name="Chen M."/>
            <person name="Hao X."/>
            <person name="Li L."/>
            <person name="Tang Y."/>
            <person name="Lv G."/>
            <person name="Zhou Y."/>
            <person name="Sun X."/>
            <person name="Brodelius P.E."/>
            <person name="Rose J.K.C."/>
            <person name="Tang K."/>
        </authorList>
    </citation>
    <scope>NUCLEOTIDE SEQUENCE [LARGE SCALE GENOMIC DNA]</scope>
    <source>
        <strain evidence="8">cv. Huhao1</strain>
        <tissue evidence="7">Leaf</tissue>
    </source>
</reference>
<keyword evidence="8" id="KW-1185">Reference proteome</keyword>
<dbReference type="InterPro" id="IPR036322">
    <property type="entry name" value="WD40_repeat_dom_sf"/>
</dbReference>
<name>A0A2U1Q0E5_ARTAN</name>
<dbReference type="PROSITE" id="PS00678">
    <property type="entry name" value="WD_REPEATS_1"/>
    <property type="match status" value="1"/>
</dbReference>
<keyword evidence="2" id="KW-0963">Cytoplasm</keyword>
<comment type="similarity">
    <text evidence="5">Belongs to the WD repeat MORG1 family.</text>
</comment>
<dbReference type="InterPro" id="IPR020472">
    <property type="entry name" value="WD40_PAC1"/>
</dbReference>
<sequence>MDSTSSKWEVMVEARAAAVLTARFNGSGNFFFTGGEDRVIRLWDTRNGNLLTSFPELELEHEIRDVCITKDDSKLSSCGGDEQVLYWDLSTQCLVRKFGGHNDEVNAVKFNESGSVIASGDSCVRLWDCRSHTSQPIQIFDTFNNSVTSLYVRTTEIFAGSLDGSVQKFDLRNKTRLFFDLGSPVKCISMGNTGTCIVASRLDSTFQLLHVKPRSIRKGGTYKGHTCESSKVLGCCFTKDTTHVVGGSEDGRIFIWDLVSKKVVSKIDAHSSAVTSVDYHPTDDCMVSASMDGSVVLWKDPM</sequence>
<feature type="repeat" description="WD" evidence="6">
    <location>
        <begin position="225"/>
        <end position="266"/>
    </location>
</feature>
<dbReference type="GO" id="GO:0005737">
    <property type="term" value="C:cytoplasm"/>
    <property type="evidence" value="ECO:0007669"/>
    <property type="project" value="UniProtKB-SubCell"/>
</dbReference>
<dbReference type="SUPFAM" id="SSF50978">
    <property type="entry name" value="WD40 repeat-like"/>
    <property type="match status" value="1"/>
</dbReference>
<evidence type="ECO:0000256" key="1">
    <source>
        <dbReference type="ARBA" id="ARBA00004496"/>
    </source>
</evidence>
<dbReference type="InterPro" id="IPR001680">
    <property type="entry name" value="WD40_rpt"/>
</dbReference>
<dbReference type="PROSITE" id="PS50294">
    <property type="entry name" value="WD_REPEATS_REGION"/>
    <property type="match status" value="2"/>
</dbReference>
<dbReference type="EMBL" id="PKPP01000539">
    <property type="protein sequence ID" value="PWA91490.1"/>
    <property type="molecule type" value="Genomic_DNA"/>
</dbReference>
<accession>A0A2U1Q0E5</accession>
<comment type="caution">
    <text evidence="7">The sequence shown here is derived from an EMBL/GenBank/DDBJ whole genome shotgun (WGS) entry which is preliminary data.</text>
</comment>
<dbReference type="InterPro" id="IPR015943">
    <property type="entry name" value="WD40/YVTN_repeat-like_dom_sf"/>
</dbReference>
<dbReference type="Pfam" id="PF00400">
    <property type="entry name" value="WD40"/>
    <property type="match status" value="4"/>
</dbReference>
<protein>
    <submittedName>
        <fullName evidence="7">Transducin/WD40 repeat-like superfamily protein</fullName>
    </submittedName>
</protein>
<comment type="subcellular location">
    <subcellularLocation>
        <location evidence="1">Cytoplasm</location>
    </subcellularLocation>
</comment>
<dbReference type="InterPro" id="IPR051980">
    <property type="entry name" value="WD_repeat_MORG1"/>
</dbReference>
<dbReference type="Proteomes" id="UP000245207">
    <property type="component" value="Unassembled WGS sequence"/>
</dbReference>
<dbReference type="PRINTS" id="PR00320">
    <property type="entry name" value="GPROTEINBRPT"/>
</dbReference>
<feature type="repeat" description="WD" evidence="6">
    <location>
        <begin position="267"/>
        <end position="302"/>
    </location>
</feature>
<dbReference type="PROSITE" id="PS50082">
    <property type="entry name" value="WD_REPEATS_2"/>
    <property type="match status" value="4"/>
</dbReference>
<dbReference type="SMART" id="SM00320">
    <property type="entry name" value="WD40"/>
    <property type="match status" value="6"/>
</dbReference>
<evidence type="ECO:0000256" key="3">
    <source>
        <dbReference type="ARBA" id="ARBA00022574"/>
    </source>
</evidence>
<dbReference type="Gene3D" id="2.130.10.10">
    <property type="entry name" value="YVTN repeat-like/Quinoprotein amine dehydrogenase"/>
    <property type="match status" value="2"/>
</dbReference>
<evidence type="ECO:0000256" key="2">
    <source>
        <dbReference type="ARBA" id="ARBA00022490"/>
    </source>
</evidence>
<organism evidence="7 8">
    <name type="scientific">Artemisia annua</name>
    <name type="common">Sweet wormwood</name>
    <dbReference type="NCBI Taxonomy" id="35608"/>
    <lineage>
        <taxon>Eukaryota</taxon>
        <taxon>Viridiplantae</taxon>
        <taxon>Streptophyta</taxon>
        <taxon>Embryophyta</taxon>
        <taxon>Tracheophyta</taxon>
        <taxon>Spermatophyta</taxon>
        <taxon>Magnoliopsida</taxon>
        <taxon>eudicotyledons</taxon>
        <taxon>Gunneridae</taxon>
        <taxon>Pentapetalae</taxon>
        <taxon>asterids</taxon>
        <taxon>campanulids</taxon>
        <taxon>Asterales</taxon>
        <taxon>Asteraceae</taxon>
        <taxon>Asteroideae</taxon>
        <taxon>Anthemideae</taxon>
        <taxon>Artemisiinae</taxon>
        <taxon>Artemisia</taxon>
    </lineage>
</organism>
<dbReference type="STRING" id="35608.A0A2U1Q0E5"/>
<proteinExistence type="inferred from homology"/>
<evidence type="ECO:0000256" key="5">
    <source>
        <dbReference type="ARBA" id="ARBA00038145"/>
    </source>
</evidence>
<dbReference type="GO" id="GO:0000398">
    <property type="term" value="P:mRNA splicing, via spliceosome"/>
    <property type="evidence" value="ECO:0007669"/>
    <property type="project" value="TreeGrafter"/>
</dbReference>
<feature type="repeat" description="WD" evidence="6">
    <location>
        <begin position="12"/>
        <end position="53"/>
    </location>
</feature>
<dbReference type="PANTHER" id="PTHR22842:SF3">
    <property type="entry name" value="WD REPEAT DOMAIN-CONTAINING PROTEIN 83"/>
    <property type="match status" value="1"/>
</dbReference>
<dbReference type="InterPro" id="IPR019775">
    <property type="entry name" value="WD40_repeat_CS"/>
</dbReference>
<evidence type="ECO:0000313" key="7">
    <source>
        <dbReference type="EMBL" id="PWA91490.1"/>
    </source>
</evidence>